<accession>A0ABY7D4L4</accession>
<dbReference type="EMBL" id="CP110434">
    <property type="protein sequence ID" value="WAQ91543.1"/>
    <property type="molecule type" value="Genomic_DNA"/>
</dbReference>
<evidence type="ECO:0000313" key="2">
    <source>
        <dbReference type="Proteomes" id="UP001164743"/>
    </source>
</evidence>
<organism evidence="1 2">
    <name type="scientific">Puccinia triticina</name>
    <dbReference type="NCBI Taxonomy" id="208348"/>
    <lineage>
        <taxon>Eukaryota</taxon>
        <taxon>Fungi</taxon>
        <taxon>Dikarya</taxon>
        <taxon>Basidiomycota</taxon>
        <taxon>Pucciniomycotina</taxon>
        <taxon>Pucciniomycetes</taxon>
        <taxon>Pucciniales</taxon>
        <taxon>Pucciniaceae</taxon>
        <taxon>Puccinia</taxon>
    </lineage>
</organism>
<dbReference type="Proteomes" id="UP001164743">
    <property type="component" value="Chromosome 14A"/>
</dbReference>
<protein>
    <submittedName>
        <fullName evidence="1">Uncharacterized protein</fullName>
    </submittedName>
</protein>
<keyword evidence="2" id="KW-1185">Reference proteome</keyword>
<reference evidence="1" key="1">
    <citation type="submission" date="2022-10" db="EMBL/GenBank/DDBJ databases">
        <title>Puccinia triticina Genome sequencing and assembly.</title>
        <authorList>
            <person name="Li C."/>
        </authorList>
    </citation>
    <scope>NUCLEOTIDE SEQUENCE</scope>
    <source>
        <strain evidence="1">Pt15</strain>
    </source>
</reference>
<sequence>MVEKSVTRTKLGNAQVPKVRKEVGAAPDEEFLSPEEGDDPTQKVVTLANLLILI</sequence>
<dbReference type="GeneID" id="77804037"/>
<proteinExistence type="predicted"/>
<dbReference type="RefSeq" id="XP_053027098.1">
    <property type="nucleotide sequence ID" value="XM_053163142.1"/>
</dbReference>
<name>A0ABY7D4L4_9BASI</name>
<evidence type="ECO:0000313" key="1">
    <source>
        <dbReference type="EMBL" id="WAQ91543.1"/>
    </source>
</evidence>
<gene>
    <name evidence="1" type="ORF">PtA15_14A427</name>
</gene>